<sequence length="139" mass="15353">MTFNRYVAIRMVIELIGAVSCAFQLLRDDSVAALAMSGAIALVWIAGEVWVTLIFNRTNPRTDELSDQHQHAAFRFAFLTLVAVMSAVGFAAVLVSLYTRTYVQFRPMFLPTMAMLALAVADARYLWLERGGAGGDDED</sequence>
<dbReference type="RefSeq" id="WP_125967714.1">
    <property type="nucleotide sequence ID" value="NZ_QXGK01000003.1"/>
</dbReference>
<keyword evidence="1" id="KW-1133">Transmembrane helix</keyword>
<dbReference type="EMBL" id="QXGK01000003">
    <property type="protein sequence ID" value="RSX58068.1"/>
    <property type="molecule type" value="Genomic_DNA"/>
</dbReference>
<gene>
    <name evidence="2" type="ORF">D2E24_0428</name>
</gene>
<keyword evidence="1" id="KW-0472">Membrane</keyword>
<reference evidence="2 3" key="1">
    <citation type="submission" date="2018-09" db="EMBL/GenBank/DDBJ databases">
        <title>Characterization of the phylogenetic diversity of five novel species belonging to the genus Bifidobacterium.</title>
        <authorList>
            <person name="Lugli G.A."/>
            <person name="Duranti S."/>
            <person name="Milani C."/>
        </authorList>
    </citation>
    <scope>NUCLEOTIDE SEQUENCE [LARGE SCALE GENOMIC DNA]</scope>
    <source>
        <strain evidence="2 3">2033B</strain>
    </source>
</reference>
<keyword evidence="1" id="KW-0812">Transmembrane</keyword>
<feature type="transmembrane region" description="Helical" evidence="1">
    <location>
        <begin position="76"/>
        <end position="97"/>
    </location>
</feature>
<dbReference type="AlphaFoldDB" id="A0A430FVV4"/>
<dbReference type="OrthoDB" id="3233361at2"/>
<keyword evidence="3" id="KW-1185">Reference proteome</keyword>
<comment type="caution">
    <text evidence="2">The sequence shown here is derived from an EMBL/GenBank/DDBJ whole genome shotgun (WGS) entry which is preliminary data.</text>
</comment>
<accession>A0A430FVV4</accession>
<proteinExistence type="predicted"/>
<organism evidence="2 3">
    <name type="scientific">Bifidobacterium samirii</name>
    <dbReference type="NCBI Taxonomy" id="2306974"/>
    <lineage>
        <taxon>Bacteria</taxon>
        <taxon>Bacillati</taxon>
        <taxon>Actinomycetota</taxon>
        <taxon>Actinomycetes</taxon>
        <taxon>Bifidobacteriales</taxon>
        <taxon>Bifidobacteriaceae</taxon>
        <taxon>Bifidobacterium</taxon>
    </lineage>
</organism>
<feature type="transmembrane region" description="Helical" evidence="1">
    <location>
        <begin position="109"/>
        <end position="127"/>
    </location>
</feature>
<feature type="transmembrane region" description="Helical" evidence="1">
    <location>
        <begin position="7"/>
        <end position="26"/>
    </location>
</feature>
<evidence type="ECO:0000256" key="1">
    <source>
        <dbReference type="SAM" id="Phobius"/>
    </source>
</evidence>
<feature type="transmembrane region" description="Helical" evidence="1">
    <location>
        <begin position="32"/>
        <end position="55"/>
    </location>
</feature>
<name>A0A430FVV4_9BIFI</name>
<evidence type="ECO:0000313" key="2">
    <source>
        <dbReference type="EMBL" id="RSX58068.1"/>
    </source>
</evidence>
<protein>
    <submittedName>
        <fullName evidence="2">Uncharacterized protein</fullName>
    </submittedName>
</protein>
<dbReference type="Proteomes" id="UP000287470">
    <property type="component" value="Unassembled WGS sequence"/>
</dbReference>
<evidence type="ECO:0000313" key="3">
    <source>
        <dbReference type="Proteomes" id="UP000287470"/>
    </source>
</evidence>